<comment type="caution">
    <text evidence="1">The sequence shown here is derived from an EMBL/GenBank/DDBJ whole genome shotgun (WGS) entry which is preliminary data.</text>
</comment>
<organism evidence="1 2">
    <name type="scientific">Paenibacillus septentrionalis</name>
    <dbReference type="NCBI Taxonomy" id="429342"/>
    <lineage>
        <taxon>Bacteria</taxon>
        <taxon>Bacillati</taxon>
        <taxon>Bacillota</taxon>
        <taxon>Bacilli</taxon>
        <taxon>Bacillales</taxon>
        <taxon>Paenibacillaceae</taxon>
        <taxon>Paenibacillus</taxon>
    </lineage>
</organism>
<evidence type="ECO:0008006" key="3">
    <source>
        <dbReference type="Google" id="ProtNLM"/>
    </source>
</evidence>
<evidence type="ECO:0000313" key="2">
    <source>
        <dbReference type="Proteomes" id="UP001596233"/>
    </source>
</evidence>
<dbReference type="Proteomes" id="UP001596233">
    <property type="component" value="Unassembled WGS sequence"/>
</dbReference>
<proteinExistence type="predicted"/>
<sequence length="175" mass="19061">MITKVLLFESEHAAAEGLRRLEGSGVPASQLRVLVSNVEHSRLLNAETAIHIDLLSEITSANHEENDWNASADQGFIVPFFTPQTTPVQVPIGGIPGIVQEDFEQEHAVPSLLEYGLSEELAQRCMIALQAGQCVVCITEDQYDEGIFENLSMGLSDSSQHAAFTGAVEVLNNRE</sequence>
<accession>A0ABW1V7Q5</accession>
<dbReference type="EMBL" id="JBHSTE010000004">
    <property type="protein sequence ID" value="MFC6333638.1"/>
    <property type="molecule type" value="Genomic_DNA"/>
</dbReference>
<keyword evidence="2" id="KW-1185">Reference proteome</keyword>
<dbReference type="RefSeq" id="WP_379235315.1">
    <property type="nucleotide sequence ID" value="NZ_JBHSTE010000004.1"/>
</dbReference>
<protein>
    <recommendedName>
        <fullName evidence="3">General stress protein 17M-like domain-containing protein</fullName>
    </recommendedName>
</protein>
<evidence type="ECO:0000313" key="1">
    <source>
        <dbReference type="EMBL" id="MFC6333638.1"/>
    </source>
</evidence>
<name>A0ABW1V7Q5_9BACL</name>
<reference evidence="2" key="1">
    <citation type="journal article" date="2019" name="Int. J. Syst. Evol. Microbiol.">
        <title>The Global Catalogue of Microorganisms (GCM) 10K type strain sequencing project: providing services to taxonomists for standard genome sequencing and annotation.</title>
        <authorList>
            <consortium name="The Broad Institute Genomics Platform"/>
            <consortium name="The Broad Institute Genome Sequencing Center for Infectious Disease"/>
            <person name="Wu L."/>
            <person name="Ma J."/>
        </authorList>
    </citation>
    <scope>NUCLEOTIDE SEQUENCE [LARGE SCALE GENOMIC DNA]</scope>
    <source>
        <strain evidence="2">PCU 280</strain>
    </source>
</reference>
<gene>
    <name evidence="1" type="ORF">ACFP56_13500</name>
</gene>